<dbReference type="InterPro" id="IPR024930">
    <property type="entry name" value="Skp_dom_sf"/>
</dbReference>
<dbReference type="InterPro" id="IPR005632">
    <property type="entry name" value="Chaperone_Skp"/>
</dbReference>
<evidence type="ECO:0000313" key="6">
    <source>
        <dbReference type="Proteomes" id="UP000619078"/>
    </source>
</evidence>
<dbReference type="GO" id="GO:0005829">
    <property type="term" value="C:cytosol"/>
    <property type="evidence" value="ECO:0007669"/>
    <property type="project" value="TreeGrafter"/>
</dbReference>
<dbReference type="PANTHER" id="PTHR35089:SF1">
    <property type="entry name" value="CHAPERONE PROTEIN SKP"/>
    <property type="match status" value="1"/>
</dbReference>
<comment type="similarity">
    <text evidence="1">Belongs to the Skp family.</text>
</comment>
<accession>A0A926S3T1</accession>
<dbReference type="SMART" id="SM00935">
    <property type="entry name" value="OmpH"/>
    <property type="match status" value="1"/>
</dbReference>
<dbReference type="Gene3D" id="3.30.910.20">
    <property type="entry name" value="Skp domain"/>
    <property type="match status" value="1"/>
</dbReference>
<evidence type="ECO:0000256" key="2">
    <source>
        <dbReference type="ARBA" id="ARBA00022729"/>
    </source>
</evidence>
<evidence type="ECO:0000256" key="3">
    <source>
        <dbReference type="SAM" id="Coils"/>
    </source>
</evidence>
<feature type="signal peptide" evidence="4">
    <location>
        <begin position="1"/>
        <end position="23"/>
    </location>
</feature>
<evidence type="ECO:0000256" key="4">
    <source>
        <dbReference type="SAM" id="SignalP"/>
    </source>
</evidence>
<reference evidence="5" key="1">
    <citation type="submission" date="2020-09" db="EMBL/GenBank/DDBJ databases">
        <title>Novel species of Mucilaginibacter isolated from a glacier on the Tibetan Plateau.</title>
        <authorList>
            <person name="Liu Q."/>
            <person name="Xin Y.-H."/>
        </authorList>
    </citation>
    <scope>NUCLEOTIDE SEQUENCE</scope>
    <source>
        <strain evidence="5">ZB1P21</strain>
    </source>
</reference>
<dbReference type="Pfam" id="PF03938">
    <property type="entry name" value="OmpH"/>
    <property type="match status" value="1"/>
</dbReference>
<dbReference type="GO" id="GO:0050821">
    <property type="term" value="P:protein stabilization"/>
    <property type="evidence" value="ECO:0007669"/>
    <property type="project" value="TreeGrafter"/>
</dbReference>
<dbReference type="EMBL" id="JACWMX010000006">
    <property type="protein sequence ID" value="MBD1394569.1"/>
    <property type="molecule type" value="Genomic_DNA"/>
</dbReference>
<evidence type="ECO:0000256" key="1">
    <source>
        <dbReference type="ARBA" id="ARBA00009091"/>
    </source>
</evidence>
<feature type="chain" id="PRO_5037611437" evidence="4">
    <location>
        <begin position="24"/>
        <end position="170"/>
    </location>
</feature>
<evidence type="ECO:0000313" key="5">
    <source>
        <dbReference type="EMBL" id="MBD1394569.1"/>
    </source>
</evidence>
<keyword evidence="6" id="KW-1185">Reference proteome</keyword>
<feature type="coiled-coil region" evidence="3">
    <location>
        <begin position="57"/>
        <end position="113"/>
    </location>
</feature>
<name>A0A926S3T1_9SPHI</name>
<dbReference type="GO" id="GO:0051082">
    <property type="term" value="F:unfolded protein binding"/>
    <property type="evidence" value="ECO:0007669"/>
    <property type="project" value="InterPro"/>
</dbReference>
<protein>
    <submittedName>
        <fullName evidence="5">OmpH family outer membrane protein</fullName>
    </submittedName>
</protein>
<keyword evidence="3" id="KW-0175">Coiled coil</keyword>
<dbReference type="RefSeq" id="WP_191164306.1">
    <property type="nucleotide sequence ID" value="NZ_JACWMX010000006.1"/>
</dbReference>
<keyword evidence="2 4" id="KW-0732">Signal</keyword>
<dbReference type="SUPFAM" id="SSF111384">
    <property type="entry name" value="OmpH-like"/>
    <property type="match status" value="1"/>
</dbReference>
<sequence length="170" mass="18956">MKKLFKVAFVAAGLLFASNFAKAQTKIGYVPFEQILGLMPEAKTLNSQIDIYKKTFIDQLGALNTELQNKSKEYQDKRATMTDAIRVAKENELQDLSKRFQEYQNTAQQSVETKGNELMKPLIEKARTAINAVAKEKGYTYVLNSSNTDLIVSPPGDDMSAAVKLKLGIK</sequence>
<dbReference type="Proteomes" id="UP000619078">
    <property type="component" value="Unassembled WGS sequence"/>
</dbReference>
<organism evidence="5 6">
    <name type="scientific">Mucilaginibacter glaciei</name>
    <dbReference type="NCBI Taxonomy" id="2772109"/>
    <lineage>
        <taxon>Bacteria</taxon>
        <taxon>Pseudomonadati</taxon>
        <taxon>Bacteroidota</taxon>
        <taxon>Sphingobacteriia</taxon>
        <taxon>Sphingobacteriales</taxon>
        <taxon>Sphingobacteriaceae</taxon>
        <taxon>Mucilaginibacter</taxon>
    </lineage>
</organism>
<dbReference type="AlphaFoldDB" id="A0A926S3T1"/>
<proteinExistence type="inferred from homology"/>
<dbReference type="PANTHER" id="PTHR35089">
    <property type="entry name" value="CHAPERONE PROTEIN SKP"/>
    <property type="match status" value="1"/>
</dbReference>
<gene>
    <name evidence="5" type="ORF">IDJ76_15770</name>
</gene>
<comment type="caution">
    <text evidence="5">The sequence shown here is derived from an EMBL/GenBank/DDBJ whole genome shotgun (WGS) entry which is preliminary data.</text>
</comment>